<feature type="compositionally biased region" description="Basic and acidic residues" evidence="7">
    <location>
        <begin position="54"/>
        <end position="79"/>
    </location>
</feature>
<name>A0A6A6Z3N9_9PEZI</name>
<dbReference type="PANTHER" id="PTHR45747:SF4">
    <property type="entry name" value="HISTONE-LYSINE N-METHYLTRANSFERASE E(Z)"/>
    <property type="match status" value="1"/>
</dbReference>
<gene>
    <name evidence="10 12" type="ORF">BDZ99DRAFT_186742</name>
</gene>
<feature type="compositionally biased region" description="Basic and acidic residues" evidence="7">
    <location>
        <begin position="1017"/>
        <end position="1038"/>
    </location>
</feature>
<dbReference type="Pfam" id="PF18264">
    <property type="entry name" value="preSET_CXC"/>
    <property type="match status" value="1"/>
</dbReference>
<dbReference type="Gene3D" id="2.170.270.10">
    <property type="entry name" value="SET domain"/>
    <property type="match status" value="1"/>
</dbReference>
<keyword evidence="11" id="KW-1185">Reference proteome</keyword>
<dbReference type="GO" id="GO:0003682">
    <property type="term" value="F:chromatin binding"/>
    <property type="evidence" value="ECO:0007669"/>
    <property type="project" value="TreeGrafter"/>
</dbReference>
<keyword evidence="4" id="KW-0805">Transcription regulation</keyword>
<dbReference type="PROSITE" id="PS51633">
    <property type="entry name" value="CXC"/>
    <property type="match status" value="1"/>
</dbReference>
<keyword evidence="5" id="KW-0804">Transcription</keyword>
<feature type="compositionally biased region" description="Basic and acidic residues" evidence="7">
    <location>
        <begin position="486"/>
        <end position="495"/>
    </location>
</feature>
<proteinExistence type="predicted"/>
<dbReference type="RefSeq" id="XP_033581858.1">
    <property type="nucleotide sequence ID" value="XM_033713104.1"/>
</dbReference>
<dbReference type="GeneID" id="54453997"/>
<evidence type="ECO:0000256" key="2">
    <source>
        <dbReference type="ARBA" id="ARBA00022679"/>
    </source>
</evidence>
<evidence type="ECO:0000256" key="3">
    <source>
        <dbReference type="ARBA" id="ARBA00022691"/>
    </source>
</evidence>
<dbReference type="InterPro" id="IPR026489">
    <property type="entry name" value="CXC_dom"/>
</dbReference>
<dbReference type="InterPro" id="IPR001214">
    <property type="entry name" value="SET_dom"/>
</dbReference>
<dbReference type="InterPro" id="IPR041355">
    <property type="entry name" value="Pre-SET_CXC"/>
</dbReference>
<dbReference type="Pfam" id="PF00856">
    <property type="entry name" value="SET"/>
    <property type="match status" value="1"/>
</dbReference>
<dbReference type="SMART" id="SM00317">
    <property type="entry name" value="SET"/>
    <property type="match status" value="1"/>
</dbReference>
<evidence type="ECO:0000256" key="5">
    <source>
        <dbReference type="ARBA" id="ARBA00023163"/>
    </source>
</evidence>
<evidence type="ECO:0000256" key="7">
    <source>
        <dbReference type="SAM" id="MobiDB-lite"/>
    </source>
</evidence>
<feature type="region of interest" description="Disordered" evidence="7">
    <location>
        <begin position="1"/>
        <end position="94"/>
    </location>
</feature>
<reference evidence="12" key="3">
    <citation type="submission" date="2025-04" db="UniProtKB">
        <authorList>
            <consortium name="RefSeq"/>
        </authorList>
    </citation>
    <scope>IDENTIFICATION</scope>
    <source>
        <strain evidence="12">CBS 304.34</strain>
    </source>
</reference>
<feature type="region of interest" description="Disordered" evidence="7">
    <location>
        <begin position="810"/>
        <end position="1084"/>
    </location>
</feature>
<feature type="compositionally biased region" description="Basic residues" evidence="7">
    <location>
        <begin position="865"/>
        <end position="878"/>
    </location>
</feature>
<dbReference type="GO" id="GO:0005634">
    <property type="term" value="C:nucleus"/>
    <property type="evidence" value="ECO:0007669"/>
    <property type="project" value="TreeGrafter"/>
</dbReference>
<comment type="catalytic activity">
    <reaction evidence="6">
        <text>L-lysyl(27)-[histone H3] + 3 S-adenosyl-L-methionine = N(6),N(6),N(6)-trimethyl-L-lysyl(27)-[histone H3] + 3 S-adenosyl-L-homocysteine + 3 H(+)</text>
        <dbReference type="Rhea" id="RHEA:60292"/>
        <dbReference type="Rhea" id="RHEA-COMP:15535"/>
        <dbReference type="Rhea" id="RHEA-COMP:15548"/>
        <dbReference type="ChEBI" id="CHEBI:15378"/>
        <dbReference type="ChEBI" id="CHEBI:29969"/>
        <dbReference type="ChEBI" id="CHEBI:57856"/>
        <dbReference type="ChEBI" id="CHEBI:59789"/>
        <dbReference type="ChEBI" id="CHEBI:61961"/>
        <dbReference type="EC" id="2.1.1.356"/>
    </reaction>
</comment>
<feature type="domain" description="CXC" evidence="9">
    <location>
        <begin position="555"/>
        <end position="668"/>
    </location>
</feature>
<feature type="domain" description="SET" evidence="8">
    <location>
        <begin position="683"/>
        <end position="801"/>
    </location>
</feature>
<dbReference type="GO" id="GO:0032259">
    <property type="term" value="P:methylation"/>
    <property type="evidence" value="ECO:0007669"/>
    <property type="project" value="UniProtKB-KW"/>
</dbReference>
<dbReference type="Proteomes" id="UP000504636">
    <property type="component" value="Unplaced"/>
</dbReference>
<dbReference type="InterPro" id="IPR046341">
    <property type="entry name" value="SET_dom_sf"/>
</dbReference>
<dbReference type="GO" id="GO:0140951">
    <property type="term" value="F:histone H3K27 trimethyltransferase activity"/>
    <property type="evidence" value="ECO:0007669"/>
    <property type="project" value="UniProtKB-EC"/>
</dbReference>
<dbReference type="GO" id="GO:0031507">
    <property type="term" value="P:heterochromatin formation"/>
    <property type="evidence" value="ECO:0007669"/>
    <property type="project" value="TreeGrafter"/>
</dbReference>
<feature type="compositionally biased region" description="Acidic residues" evidence="7">
    <location>
        <begin position="970"/>
        <end position="994"/>
    </location>
</feature>
<organism evidence="10">
    <name type="scientific">Mytilinidion resinicola</name>
    <dbReference type="NCBI Taxonomy" id="574789"/>
    <lineage>
        <taxon>Eukaryota</taxon>
        <taxon>Fungi</taxon>
        <taxon>Dikarya</taxon>
        <taxon>Ascomycota</taxon>
        <taxon>Pezizomycotina</taxon>
        <taxon>Dothideomycetes</taxon>
        <taxon>Pleosporomycetidae</taxon>
        <taxon>Mytilinidiales</taxon>
        <taxon>Mytilinidiaceae</taxon>
        <taxon>Mytilinidion</taxon>
    </lineage>
</organism>
<evidence type="ECO:0008006" key="13">
    <source>
        <dbReference type="Google" id="ProtNLM"/>
    </source>
</evidence>
<evidence type="ECO:0000259" key="8">
    <source>
        <dbReference type="PROSITE" id="PS50280"/>
    </source>
</evidence>
<dbReference type="AlphaFoldDB" id="A0A6A6Z3N9"/>
<evidence type="ECO:0000313" key="11">
    <source>
        <dbReference type="Proteomes" id="UP000504636"/>
    </source>
</evidence>
<dbReference type="SUPFAM" id="SSF82199">
    <property type="entry name" value="SET domain"/>
    <property type="match status" value="1"/>
</dbReference>
<keyword evidence="2" id="KW-0808">Transferase</keyword>
<protein>
    <recommendedName>
        <fullName evidence="13">SET domain-containing protein</fullName>
    </recommendedName>
</protein>
<keyword evidence="3" id="KW-0949">S-adenosyl-L-methionine</keyword>
<evidence type="ECO:0000256" key="6">
    <source>
        <dbReference type="ARBA" id="ARBA00048568"/>
    </source>
</evidence>
<feature type="region of interest" description="Disordered" evidence="7">
    <location>
        <begin position="474"/>
        <end position="519"/>
    </location>
</feature>
<feature type="compositionally biased region" description="Polar residues" evidence="7">
    <location>
        <begin position="32"/>
        <end position="43"/>
    </location>
</feature>
<dbReference type="InterPro" id="IPR045318">
    <property type="entry name" value="EZH1/2-like"/>
</dbReference>
<sequence>MKHAQSVRSRKESMGASTSSLQANVAAKPSEKTPSTEIVSSPKTVVPIRLAPRTAEEAQRSLDLNARRDDIDKRREQESAQHSLNSPRKNKPTNGAVEAIQRSALAAVNPGSIEAPSLEAEMSNSADDGRPSMARVEEVLVSHIANLHDDHECMVVKKIARNRTIFEREVQSKSASSSYPFCTEHPTIPKGSLQQESPFASMKGIQIPTAMTSGNNDKMVNITQEFYNENLNQKPRRSYLSIPVTPFQSSAVDVPPYTDFVSLRDNVLAENNKKLLYWPYFAEEENEEKLGKSGLWDELDQRFDMVNEHRPRRLLQVEQCRLHRPYAQEFLEELGIDWTDILFWLLAPEDDIAEIEPACKTAATGSTSDLSLLLKRAPHCEEDFDRAHKKWIMVLSSLPKPSASRLTLAAFACTAFLKLCKFSIWHIARQSDAAQKVLSGPPPKFPTDSAKELTYRARACRVCTLHNCPYHGEIREDPNSEVDSDNDGHSSRERSQNSILDNANRRKKDRTAESSSDSESDVINYKKVVSVAPRKHREATPIADNGVAVQPPKVSVNYWLTKTETYMLHKRRPFYPCSHEGSCEEARCRCFRERLTCEKTCACPSTCKRRFRGCSCAKDSKNGVCNPNPKESKCDCVLLNRECDADLCGTCGAGEVVDPALRYKEDAVEGKCENMRIQRNLPKRTILGLSEVQGFGLYVGEKVKKGAYLGEYKGEIITQGEAERRGAIYQHLKTNYLFTLNKEQEVDSTHAGNKFRFINNSCDDRIINCKPYIKLCNGVTRIGMYAERDLKVGEELFFNYGYPKDVTKGFWEKGQGSNGKPKQLVTVKKKKEKTSTLKKFTKESSSKMLPPRLIAEGSNSWSPSKPHRSSSKSRRSSSKARPTTAKTPKSQEERRAQTARAREALRLKNLAQGRTTSPGRSHKRQKLSTTFSSRKDTEEGLPPQIAGREVRRPVTGPEFEGVSEIPNTSDIEEGSEENEDKDDDDDDDGDDFEADAVAGHEESSSAASEFEADSDDDTRGRPRDSRLRPRRTESENRTRNMRKSLRKRRTESPNVRTRNISRNQRKRRQDDSPVAENRKRKRGN</sequence>
<evidence type="ECO:0000256" key="4">
    <source>
        <dbReference type="ARBA" id="ARBA00023015"/>
    </source>
</evidence>
<dbReference type="PANTHER" id="PTHR45747">
    <property type="entry name" value="HISTONE-LYSINE N-METHYLTRANSFERASE E(Z)"/>
    <property type="match status" value="1"/>
</dbReference>
<evidence type="ECO:0000313" key="12">
    <source>
        <dbReference type="RefSeq" id="XP_033581858.1"/>
    </source>
</evidence>
<reference evidence="10 12" key="1">
    <citation type="journal article" date="2020" name="Stud. Mycol.">
        <title>101 Dothideomycetes genomes: a test case for predicting lifestyles and emergence of pathogens.</title>
        <authorList>
            <person name="Haridas S."/>
            <person name="Albert R."/>
            <person name="Binder M."/>
            <person name="Bloem J."/>
            <person name="Labutti K."/>
            <person name="Salamov A."/>
            <person name="Andreopoulos B."/>
            <person name="Baker S."/>
            <person name="Barry K."/>
            <person name="Bills G."/>
            <person name="Bluhm B."/>
            <person name="Cannon C."/>
            <person name="Castanera R."/>
            <person name="Culley D."/>
            <person name="Daum C."/>
            <person name="Ezra D."/>
            <person name="Gonzalez J."/>
            <person name="Henrissat B."/>
            <person name="Kuo A."/>
            <person name="Liang C."/>
            <person name="Lipzen A."/>
            <person name="Lutzoni F."/>
            <person name="Magnuson J."/>
            <person name="Mondo S."/>
            <person name="Nolan M."/>
            <person name="Ohm R."/>
            <person name="Pangilinan J."/>
            <person name="Park H.-J."/>
            <person name="Ramirez L."/>
            <person name="Alfaro M."/>
            <person name="Sun H."/>
            <person name="Tritt A."/>
            <person name="Yoshinaga Y."/>
            <person name="Zwiers L.-H."/>
            <person name="Turgeon B."/>
            <person name="Goodwin S."/>
            <person name="Spatafora J."/>
            <person name="Crous P."/>
            <person name="Grigoriev I."/>
        </authorList>
    </citation>
    <scope>NUCLEOTIDE SEQUENCE</scope>
    <source>
        <strain evidence="10 12">CBS 304.34</strain>
    </source>
</reference>
<evidence type="ECO:0000259" key="9">
    <source>
        <dbReference type="PROSITE" id="PS51633"/>
    </source>
</evidence>
<feature type="compositionally biased region" description="Polar residues" evidence="7">
    <location>
        <begin position="1052"/>
        <end position="1062"/>
    </location>
</feature>
<dbReference type="PROSITE" id="PS50280">
    <property type="entry name" value="SET"/>
    <property type="match status" value="1"/>
</dbReference>
<evidence type="ECO:0000313" key="10">
    <source>
        <dbReference type="EMBL" id="KAF2814894.1"/>
    </source>
</evidence>
<reference evidence="12" key="2">
    <citation type="submission" date="2020-04" db="EMBL/GenBank/DDBJ databases">
        <authorList>
            <consortium name="NCBI Genome Project"/>
        </authorList>
    </citation>
    <scope>NUCLEOTIDE SEQUENCE</scope>
    <source>
        <strain evidence="12">CBS 304.34</strain>
    </source>
</reference>
<accession>A0A6A6Z3N9</accession>
<feature type="compositionally biased region" description="Basic residues" evidence="7">
    <location>
        <begin position="1039"/>
        <end position="1049"/>
    </location>
</feature>
<dbReference type="EMBL" id="MU003694">
    <property type="protein sequence ID" value="KAF2814894.1"/>
    <property type="molecule type" value="Genomic_DNA"/>
</dbReference>
<dbReference type="OrthoDB" id="6141102at2759"/>
<evidence type="ECO:0000256" key="1">
    <source>
        <dbReference type="ARBA" id="ARBA00022603"/>
    </source>
</evidence>
<feature type="compositionally biased region" description="Basic and acidic residues" evidence="7">
    <location>
        <begin position="889"/>
        <end position="906"/>
    </location>
</feature>
<keyword evidence="1" id="KW-0489">Methyltransferase</keyword>